<dbReference type="AlphaFoldDB" id="A0A9P6L4C9"/>
<evidence type="ECO:0000313" key="2">
    <source>
        <dbReference type="EMBL" id="KAF9781667.1"/>
    </source>
</evidence>
<evidence type="ECO:0000256" key="1">
    <source>
        <dbReference type="SAM" id="MobiDB-lite"/>
    </source>
</evidence>
<evidence type="ECO:0000313" key="3">
    <source>
        <dbReference type="Proteomes" id="UP000736335"/>
    </source>
</evidence>
<protein>
    <submittedName>
        <fullName evidence="2">Uncharacterized protein</fullName>
    </submittedName>
</protein>
<name>A0A9P6L4C9_9AGAM</name>
<proteinExistence type="predicted"/>
<reference evidence="2" key="1">
    <citation type="journal article" date="2020" name="Nat. Commun.">
        <title>Large-scale genome sequencing of mycorrhizal fungi provides insights into the early evolution of symbiotic traits.</title>
        <authorList>
            <person name="Miyauchi S."/>
            <person name="Kiss E."/>
            <person name="Kuo A."/>
            <person name="Drula E."/>
            <person name="Kohler A."/>
            <person name="Sanchez-Garcia M."/>
            <person name="Morin E."/>
            <person name="Andreopoulos B."/>
            <person name="Barry K.W."/>
            <person name="Bonito G."/>
            <person name="Buee M."/>
            <person name="Carver A."/>
            <person name="Chen C."/>
            <person name="Cichocki N."/>
            <person name="Clum A."/>
            <person name="Culley D."/>
            <person name="Crous P.W."/>
            <person name="Fauchery L."/>
            <person name="Girlanda M."/>
            <person name="Hayes R.D."/>
            <person name="Keri Z."/>
            <person name="LaButti K."/>
            <person name="Lipzen A."/>
            <person name="Lombard V."/>
            <person name="Magnuson J."/>
            <person name="Maillard F."/>
            <person name="Murat C."/>
            <person name="Nolan M."/>
            <person name="Ohm R.A."/>
            <person name="Pangilinan J."/>
            <person name="Pereira M.F."/>
            <person name="Perotto S."/>
            <person name="Peter M."/>
            <person name="Pfister S."/>
            <person name="Riley R."/>
            <person name="Sitrit Y."/>
            <person name="Stielow J.B."/>
            <person name="Szollosi G."/>
            <person name="Zifcakova L."/>
            <person name="Stursova M."/>
            <person name="Spatafora J.W."/>
            <person name="Tedersoo L."/>
            <person name="Vaario L.M."/>
            <person name="Yamada A."/>
            <person name="Yan M."/>
            <person name="Wang P."/>
            <person name="Xu J."/>
            <person name="Bruns T."/>
            <person name="Baldrian P."/>
            <person name="Vilgalys R."/>
            <person name="Dunand C."/>
            <person name="Henrissat B."/>
            <person name="Grigoriev I.V."/>
            <person name="Hibbett D."/>
            <person name="Nagy L.G."/>
            <person name="Martin F.M."/>
        </authorList>
    </citation>
    <scope>NUCLEOTIDE SEQUENCE</scope>
    <source>
        <strain evidence="2">UH-Tt-Lm1</strain>
    </source>
</reference>
<keyword evidence="3" id="KW-1185">Reference proteome</keyword>
<dbReference type="Proteomes" id="UP000736335">
    <property type="component" value="Unassembled WGS sequence"/>
</dbReference>
<comment type="caution">
    <text evidence="2">The sequence shown here is derived from an EMBL/GenBank/DDBJ whole genome shotgun (WGS) entry which is preliminary data.</text>
</comment>
<reference evidence="2" key="2">
    <citation type="submission" date="2020-11" db="EMBL/GenBank/DDBJ databases">
        <authorList>
            <consortium name="DOE Joint Genome Institute"/>
            <person name="Kuo A."/>
            <person name="Miyauchi S."/>
            <person name="Kiss E."/>
            <person name="Drula E."/>
            <person name="Kohler A."/>
            <person name="Sanchez-Garcia M."/>
            <person name="Andreopoulos B."/>
            <person name="Barry K.W."/>
            <person name="Bonito G."/>
            <person name="Buee M."/>
            <person name="Carver A."/>
            <person name="Chen C."/>
            <person name="Cichocki N."/>
            <person name="Clum A."/>
            <person name="Culley D."/>
            <person name="Crous P.W."/>
            <person name="Fauchery L."/>
            <person name="Girlanda M."/>
            <person name="Hayes R."/>
            <person name="Keri Z."/>
            <person name="Labutti K."/>
            <person name="Lipzen A."/>
            <person name="Lombard V."/>
            <person name="Magnuson J."/>
            <person name="Maillard F."/>
            <person name="Morin E."/>
            <person name="Murat C."/>
            <person name="Nolan M."/>
            <person name="Ohm R."/>
            <person name="Pangilinan J."/>
            <person name="Pereira M."/>
            <person name="Perotto S."/>
            <person name="Peter M."/>
            <person name="Riley R."/>
            <person name="Sitrit Y."/>
            <person name="Stielow B."/>
            <person name="Szollosi G."/>
            <person name="Zifcakova L."/>
            <person name="Stursova M."/>
            <person name="Spatafora J.W."/>
            <person name="Tedersoo L."/>
            <person name="Vaario L.-M."/>
            <person name="Yamada A."/>
            <person name="Yan M."/>
            <person name="Wang P."/>
            <person name="Xu J."/>
            <person name="Bruns T."/>
            <person name="Baldrian P."/>
            <person name="Vilgalys R."/>
            <person name="Henrissat B."/>
            <person name="Grigoriev I.V."/>
            <person name="Hibbett D."/>
            <person name="Nagy L.G."/>
            <person name="Martin F.M."/>
        </authorList>
    </citation>
    <scope>NUCLEOTIDE SEQUENCE</scope>
    <source>
        <strain evidence="2">UH-Tt-Lm1</strain>
    </source>
</reference>
<gene>
    <name evidence="2" type="ORF">BJ322DRAFT_1220456</name>
</gene>
<accession>A0A9P6L4C9</accession>
<sequence length="996" mass="110790">MANEVRNQSTGIKGILKFLSVGGPSSFGRILVKFTPECPRRYVEVSRLEPGQTQNHPVVVFVPLDSDLRQTANLAYQRECLSPRDRRTYAAVWTVESCIAVVEWIDSWQLTRERQVPCSGIVVACQVSSPLDSSKSLGIHTGIFVRGCVRTFMKLVDWAPREFESAWEAGVLVISVHCFVDPVPSPLGSSVPRDGPLSQSLLSHKLYSQQLILIQLLTNASLEQKLFLSDPDQIMRFWSSNPFLHPGLVTKFLSRPQRRYFGNTGSPALYEKSSPLSQIRLRDVVTAVVESAPADNFALIFGRASDEPPNSCYHSYRSAFISRTPKDTHRSASLLSSGFPGLAFYYVASVPPLKDFRAKANVTFKTRGYSFQAGLAIQQRQRERWRQHLQPTITAGYNNYNNPQTLPQGLMRITSKQITVSAIRALGSTDFPAIGSILGTNTAPNQINVTQTQNSATGYAAQVGGVIATDSGDAWGATTGPAVEYLLAMAREGRRPINFPVVNSNTTTFSIIQVSTLAGSTTGITDLGYRRRLFSDFCAKRSSYYKSNSNQEQQQQQKYRRKHGNNGKCNNCTKNNGFTYMNVSEHLSHGSVGNINASSSCSCRVFDGNCEHVREATDYIFQLADIPAAAIRRANGAARAGARVCNGTHIRIPSLIAFVFVEPTNLPNRPNTVLNAYLIKRERKIAYSCICPMVRPSMTVAVLEGLWIHSAVPRFSVPRYFLQDVGLSRSNAVANWLLLVYETKAYPIDNPPCLTKKAASSVFPAFFLTLHFDFQGMIMMIVRYKMVNNLLFTEPLLQQVKTPERHHDRRGGNPTSGKITLPRDDERQIQAAILLFMVRRWNLYAMRLVKHTALGQKPPETCLGDTNITCRTVPHPLFLGPLLRGMMIVKLNYKLLYSVLYLHAIDNNFQSRCALLVGVPWDPENLTLPEGEPGRPSLTLGYSQVISVSRLAPGFSLSLRLGWNTLRLLMQCQNLGGGIHILTVKQRKPDDSFAPP</sequence>
<organism evidence="2 3">
    <name type="scientific">Thelephora terrestris</name>
    <dbReference type="NCBI Taxonomy" id="56493"/>
    <lineage>
        <taxon>Eukaryota</taxon>
        <taxon>Fungi</taxon>
        <taxon>Dikarya</taxon>
        <taxon>Basidiomycota</taxon>
        <taxon>Agaricomycotina</taxon>
        <taxon>Agaricomycetes</taxon>
        <taxon>Thelephorales</taxon>
        <taxon>Thelephoraceae</taxon>
        <taxon>Thelephora</taxon>
    </lineage>
</organism>
<feature type="region of interest" description="Disordered" evidence="1">
    <location>
        <begin position="802"/>
        <end position="821"/>
    </location>
</feature>
<dbReference type="EMBL" id="WIUZ02000013">
    <property type="protein sequence ID" value="KAF9781667.1"/>
    <property type="molecule type" value="Genomic_DNA"/>
</dbReference>